<organism evidence="1 2">
    <name type="scientific">Pythium oligandrum</name>
    <name type="common">Mycoparasitic fungus</name>
    <dbReference type="NCBI Taxonomy" id="41045"/>
    <lineage>
        <taxon>Eukaryota</taxon>
        <taxon>Sar</taxon>
        <taxon>Stramenopiles</taxon>
        <taxon>Oomycota</taxon>
        <taxon>Peronosporomycetes</taxon>
        <taxon>Pythiales</taxon>
        <taxon>Pythiaceae</taxon>
        <taxon>Pythium</taxon>
    </lineage>
</organism>
<dbReference type="EMBL" id="SPLM01000149">
    <property type="protein sequence ID" value="TMW55133.1"/>
    <property type="molecule type" value="Genomic_DNA"/>
</dbReference>
<reference evidence="1" key="1">
    <citation type="submission" date="2019-03" db="EMBL/GenBank/DDBJ databases">
        <title>Long read genome sequence of the mycoparasitic Pythium oligandrum ATCC 38472 isolated from sugarbeet rhizosphere.</title>
        <authorList>
            <person name="Gaulin E."/>
        </authorList>
    </citation>
    <scope>NUCLEOTIDE SEQUENCE</scope>
    <source>
        <strain evidence="1">ATCC 38472_TT</strain>
    </source>
</reference>
<accession>A0A8K1C2E9</accession>
<comment type="caution">
    <text evidence="1">The sequence shown here is derived from an EMBL/GenBank/DDBJ whole genome shotgun (WGS) entry which is preliminary data.</text>
</comment>
<dbReference type="Proteomes" id="UP000794436">
    <property type="component" value="Unassembled WGS sequence"/>
</dbReference>
<evidence type="ECO:0000313" key="2">
    <source>
        <dbReference type="Proteomes" id="UP000794436"/>
    </source>
</evidence>
<dbReference type="AlphaFoldDB" id="A0A8K1C2E9"/>
<dbReference type="OrthoDB" id="161394at2759"/>
<gene>
    <name evidence="1" type="ORF">Poli38472_013895</name>
</gene>
<protein>
    <submittedName>
        <fullName evidence="1">Uncharacterized protein</fullName>
    </submittedName>
</protein>
<name>A0A8K1C2E9_PYTOL</name>
<evidence type="ECO:0000313" key="1">
    <source>
        <dbReference type="EMBL" id="TMW55133.1"/>
    </source>
</evidence>
<sequence>MEMETARVGEGIAKDEFAFHISEKWAHLYPNVEVAVVTSIEKPPTPPEGYVPLRLGVQRQTDEGEEKENEAKDEELTGFSLDTALWNEALLESRLNDLTSWTRRAPLSLRDKLDRINWLINSK</sequence>
<proteinExistence type="predicted"/>
<keyword evidence="2" id="KW-1185">Reference proteome</keyword>